<dbReference type="GO" id="GO:0020037">
    <property type="term" value="F:heme binding"/>
    <property type="evidence" value="ECO:0007669"/>
    <property type="project" value="InterPro"/>
</dbReference>
<organism evidence="2 3">
    <name type="scientific">Rhodoferax koreensis</name>
    <dbReference type="NCBI Taxonomy" id="1842727"/>
    <lineage>
        <taxon>Bacteria</taxon>
        <taxon>Pseudomonadati</taxon>
        <taxon>Pseudomonadota</taxon>
        <taxon>Betaproteobacteria</taxon>
        <taxon>Burkholderiales</taxon>
        <taxon>Comamonadaceae</taxon>
        <taxon>Rhodoferax</taxon>
    </lineage>
</organism>
<dbReference type="Proteomes" id="UP000186609">
    <property type="component" value="Chromosome"/>
</dbReference>
<accession>A0A1P8JU37</accession>
<dbReference type="SUPFAM" id="SSF46626">
    <property type="entry name" value="Cytochrome c"/>
    <property type="match status" value="1"/>
</dbReference>
<feature type="signal peptide" evidence="1">
    <location>
        <begin position="1"/>
        <end position="25"/>
    </location>
</feature>
<feature type="chain" id="PRO_5013269908" description="Cytochrome c domain-containing protein" evidence="1">
    <location>
        <begin position="26"/>
        <end position="122"/>
    </location>
</feature>
<sequence>MKATRQALLGLWPSLVLGLWPQAHAEQPASRGAMLYATQCAACHTTQVHWRARRLATDWQSLQAQVRRWQDVAALRWTEEDVVEVTRHLNDTFYNFEPPGGRLGAIRTGAEAAALRPGAGAS</sequence>
<dbReference type="EMBL" id="CP019236">
    <property type="protein sequence ID" value="APW37267.1"/>
    <property type="molecule type" value="Genomic_DNA"/>
</dbReference>
<keyword evidence="3" id="KW-1185">Reference proteome</keyword>
<dbReference type="RefSeq" id="WP_076198607.1">
    <property type="nucleotide sequence ID" value="NZ_CP019236.1"/>
</dbReference>
<proteinExistence type="predicted"/>
<dbReference type="InterPro" id="IPR036909">
    <property type="entry name" value="Cyt_c-like_dom_sf"/>
</dbReference>
<evidence type="ECO:0000313" key="2">
    <source>
        <dbReference type="EMBL" id="APW37267.1"/>
    </source>
</evidence>
<gene>
    <name evidence="2" type="ORF">RD110_08710</name>
</gene>
<reference evidence="2 3" key="1">
    <citation type="submission" date="2017-01" db="EMBL/GenBank/DDBJ databases">
        <authorList>
            <person name="Mah S.A."/>
            <person name="Swanson W.J."/>
            <person name="Moy G.W."/>
            <person name="Vacquier V.D."/>
        </authorList>
    </citation>
    <scope>NUCLEOTIDE SEQUENCE [LARGE SCALE GENOMIC DNA]</scope>
    <source>
        <strain evidence="2 3">DCY110</strain>
    </source>
</reference>
<evidence type="ECO:0008006" key="4">
    <source>
        <dbReference type="Google" id="ProtNLM"/>
    </source>
</evidence>
<dbReference type="KEGG" id="rhy:RD110_08710"/>
<dbReference type="STRING" id="1842727.RD110_08710"/>
<dbReference type="GO" id="GO:0009055">
    <property type="term" value="F:electron transfer activity"/>
    <property type="evidence" value="ECO:0007669"/>
    <property type="project" value="InterPro"/>
</dbReference>
<evidence type="ECO:0000313" key="3">
    <source>
        <dbReference type="Proteomes" id="UP000186609"/>
    </source>
</evidence>
<protein>
    <recommendedName>
        <fullName evidence="4">Cytochrome c domain-containing protein</fullName>
    </recommendedName>
</protein>
<evidence type="ECO:0000256" key="1">
    <source>
        <dbReference type="SAM" id="SignalP"/>
    </source>
</evidence>
<dbReference type="AlphaFoldDB" id="A0A1P8JU37"/>
<name>A0A1P8JU37_9BURK</name>
<keyword evidence="1" id="KW-0732">Signal</keyword>